<evidence type="ECO:0008006" key="3">
    <source>
        <dbReference type="Google" id="ProtNLM"/>
    </source>
</evidence>
<feature type="transmembrane region" description="Helical" evidence="1">
    <location>
        <begin position="28"/>
        <end position="46"/>
    </location>
</feature>
<dbReference type="AlphaFoldDB" id="A0A0F8ZER0"/>
<organism evidence="2">
    <name type="scientific">marine sediment metagenome</name>
    <dbReference type="NCBI Taxonomy" id="412755"/>
    <lineage>
        <taxon>unclassified sequences</taxon>
        <taxon>metagenomes</taxon>
        <taxon>ecological metagenomes</taxon>
    </lineage>
</organism>
<name>A0A0F8ZER0_9ZZZZ</name>
<comment type="caution">
    <text evidence="2">The sequence shown here is derived from an EMBL/GenBank/DDBJ whole genome shotgun (WGS) entry which is preliminary data.</text>
</comment>
<evidence type="ECO:0000256" key="1">
    <source>
        <dbReference type="SAM" id="Phobius"/>
    </source>
</evidence>
<keyword evidence="1" id="KW-0472">Membrane</keyword>
<reference evidence="2" key="1">
    <citation type="journal article" date="2015" name="Nature">
        <title>Complex archaea that bridge the gap between prokaryotes and eukaryotes.</title>
        <authorList>
            <person name="Spang A."/>
            <person name="Saw J.H."/>
            <person name="Jorgensen S.L."/>
            <person name="Zaremba-Niedzwiedzka K."/>
            <person name="Martijn J."/>
            <person name="Lind A.E."/>
            <person name="van Eijk R."/>
            <person name="Schleper C."/>
            <person name="Guy L."/>
            <person name="Ettema T.J."/>
        </authorList>
    </citation>
    <scope>NUCLEOTIDE SEQUENCE</scope>
</reference>
<proteinExistence type="predicted"/>
<accession>A0A0F8ZER0</accession>
<sequence length="54" mass="5871">LGLVVGGIFLGLTEVLVASHLTSEYKDVISFFILITVLMVMPQGFFGEKIAEKV</sequence>
<feature type="non-terminal residue" evidence="2">
    <location>
        <position position="1"/>
    </location>
</feature>
<protein>
    <recommendedName>
        <fullName evidence="3">Branched-chain amino acid ABC transporter permease</fullName>
    </recommendedName>
</protein>
<keyword evidence="1" id="KW-0812">Transmembrane</keyword>
<keyword evidence="1" id="KW-1133">Transmembrane helix</keyword>
<gene>
    <name evidence="2" type="ORF">LCGC14_2704700</name>
</gene>
<dbReference type="EMBL" id="LAZR01048289">
    <property type="protein sequence ID" value="KKK92263.1"/>
    <property type="molecule type" value="Genomic_DNA"/>
</dbReference>
<evidence type="ECO:0000313" key="2">
    <source>
        <dbReference type="EMBL" id="KKK92263.1"/>
    </source>
</evidence>